<evidence type="ECO:0000313" key="3">
    <source>
        <dbReference type="Proteomes" id="UP000519439"/>
    </source>
</evidence>
<accession>A0A7W6IIB4</accession>
<name>A0A7W6IIB4_9HYPH</name>
<gene>
    <name evidence="2" type="ORF">GGR34_003704</name>
</gene>
<evidence type="ECO:0000313" key="2">
    <source>
        <dbReference type="EMBL" id="MBB4042019.1"/>
    </source>
</evidence>
<keyword evidence="3" id="KW-1185">Reference proteome</keyword>
<dbReference type="RefSeq" id="WP_027316059.1">
    <property type="nucleotide sequence ID" value="NZ_JACIDC010000018.1"/>
</dbReference>
<dbReference type="EMBL" id="JACIDC010000018">
    <property type="protein sequence ID" value="MBB4042019.1"/>
    <property type="molecule type" value="Genomic_DNA"/>
</dbReference>
<organism evidence="2 3">
    <name type="scientific">Microvirga flocculans</name>
    <dbReference type="NCBI Taxonomy" id="217168"/>
    <lineage>
        <taxon>Bacteria</taxon>
        <taxon>Pseudomonadati</taxon>
        <taxon>Pseudomonadota</taxon>
        <taxon>Alphaproteobacteria</taxon>
        <taxon>Hyphomicrobiales</taxon>
        <taxon>Methylobacteriaceae</taxon>
        <taxon>Microvirga</taxon>
    </lineage>
</organism>
<dbReference type="Proteomes" id="UP000519439">
    <property type="component" value="Unassembled WGS sequence"/>
</dbReference>
<protein>
    <submittedName>
        <fullName evidence="2">Uncharacterized protein</fullName>
    </submittedName>
</protein>
<comment type="caution">
    <text evidence="2">The sequence shown here is derived from an EMBL/GenBank/DDBJ whole genome shotgun (WGS) entry which is preliminary data.</text>
</comment>
<dbReference type="AlphaFoldDB" id="A0A7W6IIB4"/>
<reference evidence="2 3" key="1">
    <citation type="submission" date="2020-08" db="EMBL/GenBank/DDBJ databases">
        <title>Genomic Encyclopedia of Type Strains, Phase IV (KMG-IV): sequencing the most valuable type-strain genomes for metagenomic binning, comparative biology and taxonomic classification.</title>
        <authorList>
            <person name="Goeker M."/>
        </authorList>
    </citation>
    <scope>NUCLEOTIDE SEQUENCE [LARGE SCALE GENOMIC DNA]</scope>
    <source>
        <strain evidence="2 3">DSM 15743</strain>
    </source>
</reference>
<feature type="region of interest" description="Disordered" evidence="1">
    <location>
        <begin position="56"/>
        <end position="100"/>
    </location>
</feature>
<proteinExistence type="predicted"/>
<sequence length="135" mass="14017">MSDKTILIAGPRGLRIPAAVFGAAALHAPDKEVPPHEAIAVPEAYGRHLIDDKFAYEVEPEAETDGAPEGKKAKGGKGGKSGNRPAGSGQNPGEAPVDLTNLSREELAALAAEKNIQVTLDMDEAAIIAMLQPQS</sequence>
<evidence type="ECO:0000256" key="1">
    <source>
        <dbReference type="SAM" id="MobiDB-lite"/>
    </source>
</evidence>